<name>A0ABW0J1I8_9HYPH</name>
<sequence>TKAGKLLKILRASLVNDPNLTLTTLHHRENDMDFLAKVRKALGLADDAADDAVLTTVSSHAAIAAAAGKVAQAGGLKAGATGDELVTHLNARAVPDPKLEAVKAGLKAAGVDFDLTSAEQITLHLNSAGAGDAELRKTVITLQSQLTTLQTEGAKEKAVTFVDAAIAAGKPIKPLRDHYITRHQKDAAAVETEINALVSIHSGAVKQPKSAEPGALDADEQAVVELMGLDPKKFAETKAGLEKHVL</sequence>
<dbReference type="Pfam" id="PF10123">
    <property type="entry name" value="Mu-like_Pro"/>
    <property type="match status" value="1"/>
</dbReference>
<evidence type="ECO:0000313" key="2">
    <source>
        <dbReference type="Proteomes" id="UP001596053"/>
    </source>
</evidence>
<keyword evidence="1" id="KW-0645">Protease</keyword>
<gene>
    <name evidence="1" type="ORF">ACFPOB_30365</name>
</gene>
<dbReference type="Proteomes" id="UP001596053">
    <property type="component" value="Unassembled WGS sequence"/>
</dbReference>
<dbReference type="RefSeq" id="WP_377801875.1">
    <property type="nucleotide sequence ID" value="NZ_JBHSLW010000129.1"/>
</dbReference>
<proteinExistence type="predicted"/>
<evidence type="ECO:0000313" key="1">
    <source>
        <dbReference type="EMBL" id="MFC5423829.1"/>
    </source>
</evidence>
<keyword evidence="1" id="KW-0378">Hydrolase</keyword>
<protein>
    <submittedName>
        <fullName evidence="1">Phage protease</fullName>
    </submittedName>
</protein>
<accession>A0ABW0J1I8</accession>
<dbReference type="GO" id="GO:0006508">
    <property type="term" value="P:proteolysis"/>
    <property type="evidence" value="ECO:0007669"/>
    <property type="project" value="UniProtKB-KW"/>
</dbReference>
<dbReference type="InterPro" id="IPR012106">
    <property type="entry name" value="Phage_Mu_Gp1"/>
</dbReference>
<dbReference type="GO" id="GO:0008233">
    <property type="term" value="F:peptidase activity"/>
    <property type="evidence" value="ECO:0007669"/>
    <property type="project" value="UniProtKB-KW"/>
</dbReference>
<feature type="non-terminal residue" evidence="1">
    <location>
        <position position="1"/>
    </location>
</feature>
<dbReference type="EMBL" id="JBHSLW010000129">
    <property type="protein sequence ID" value="MFC5423829.1"/>
    <property type="molecule type" value="Genomic_DNA"/>
</dbReference>
<organism evidence="1 2">
    <name type="scientific">Bosea eneae</name>
    <dbReference type="NCBI Taxonomy" id="151454"/>
    <lineage>
        <taxon>Bacteria</taxon>
        <taxon>Pseudomonadati</taxon>
        <taxon>Pseudomonadota</taxon>
        <taxon>Alphaproteobacteria</taxon>
        <taxon>Hyphomicrobiales</taxon>
        <taxon>Boseaceae</taxon>
        <taxon>Bosea</taxon>
    </lineage>
</organism>
<keyword evidence="2" id="KW-1185">Reference proteome</keyword>
<comment type="caution">
    <text evidence="1">The sequence shown here is derived from an EMBL/GenBank/DDBJ whole genome shotgun (WGS) entry which is preliminary data.</text>
</comment>
<reference evidence="2" key="1">
    <citation type="journal article" date="2019" name="Int. J. Syst. Evol. Microbiol.">
        <title>The Global Catalogue of Microorganisms (GCM) 10K type strain sequencing project: providing services to taxonomists for standard genome sequencing and annotation.</title>
        <authorList>
            <consortium name="The Broad Institute Genomics Platform"/>
            <consortium name="The Broad Institute Genome Sequencing Center for Infectious Disease"/>
            <person name="Wu L."/>
            <person name="Ma J."/>
        </authorList>
    </citation>
    <scope>NUCLEOTIDE SEQUENCE [LARGE SCALE GENOMIC DNA]</scope>
    <source>
        <strain evidence="2">NCAIM B.01391</strain>
    </source>
</reference>